<reference evidence="4" key="1">
    <citation type="submission" date="2012-11" db="EMBL/GenBank/DDBJ databases">
        <authorList>
            <person name="Lucero-Rivera Y.E."/>
            <person name="Tovar-Ramirez D."/>
        </authorList>
    </citation>
    <scope>NUCLEOTIDE SEQUENCE [LARGE SCALE GENOMIC DNA]</scope>
    <source>
        <strain evidence="4">Araruama</strain>
    </source>
</reference>
<comment type="caution">
    <text evidence="3">The sequence shown here is derived from an EMBL/GenBank/DDBJ whole genome shotgun (WGS) entry which is preliminary data.</text>
</comment>
<dbReference type="EMBL" id="ATBP01000488">
    <property type="protein sequence ID" value="ETR70107.1"/>
    <property type="molecule type" value="Genomic_DNA"/>
</dbReference>
<organism evidence="3 4">
    <name type="scientific">Candidatus Magnetoglobus multicellularis str. Araruama</name>
    <dbReference type="NCBI Taxonomy" id="890399"/>
    <lineage>
        <taxon>Bacteria</taxon>
        <taxon>Pseudomonadati</taxon>
        <taxon>Thermodesulfobacteriota</taxon>
        <taxon>Desulfobacteria</taxon>
        <taxon>Desulfobacterales</taxon>
        <taxon>Desulfobacteraceae</taxon>
        <taxon>Candidatus Magnetoglobus</taxon>
    </lineage>
</organism>
<evidence type="ECO:0000256" key="1">
    <source>
        <dbReference type="SAM" id="SignalP"/>
    </source>
</evidence>
<feature type="signal peptide" evidence="1">
    <location>
        <begin position="1"/>
        <end position="27"/>
    </location>
</feature>
<dbReference type="InterPro" id="IPR032710">
    <property type="entry name" value="NTF2-like_dom_sf"/>
</dbReference>
<dbReference type="Proteomes" id="UP000189670">
    <property type="component" value="Unassembled WGS sequence"/>
</dbReference>
<evidence type="ECO:0000259" key="2">
    <source>
        <dbReference type="Pfam" id="PF12680"/>
    </source>
</evidence>
<evidence type="ECO:0000313" key="3">
    <source>
        <dbReference type="EMBL" id="ETR70107.1"/>
    </source>
</evidence>
<accession>A0A1V1P5G1</accession>
<dbReference type="SUPFAM" id="SSF54427">
    <property type="entry name" value="NTF2-like"/>
    <property type="match status" value="2"/>
</dbReference>
<proteinExistence type="predicted"/>
<keyword evidence="1" id="KW-0732">Signal</keyword>
<dbReference type="Gene3D" id="3.10.450.50">
    <property type="match status" value="2"/>
</dbReference>
<dbReference type="InterPro" id="IPR018247">
    <property type="entry name" value="EF_Hand_1_Ca_BS"/>
</dbReference>
<evidence type="ECO:0000313" key="4">
    <source>
        <dbReference type="Proteomes" id="UP000189670"/>
    </source>
</evidence>
<dbReference type="Pfam" id="PF12680">
    <property type="entry name" value="SnoaL_2"/>
    <property type="match status" value="1"/>
</dbReference>
<dbReference type="InterPro" id="IPR037401">
    <property type="entry name" value="SnoaL-like"/>
</dbReference>
<sequence length="320" mass="35656">MSHQRVFKILMVTVFAVCIAMTSFSDAQEVLTLIDYNQDNKIGLQDVIHGLQIISGIQTPPTHKEKVVSFLEAVNARDVSTIEELVTEDYIQHNPFIPTGRDSFLALLPVLEQNGTKVQNIRVIEDGKFVAMHNLWTNAAPFGADTVVSFDILRFDDNGKIAEHWDAIQPWESETVSGRTMIDGPTNIIDLEQTEANKALAVSIIQDVLMGQNPDNITNHISAEQYHQHNPSIGDGLEGIQAAVAYLISINNMFQYTKIHKVIGEGNFVLTVSEGQWNNTTNAFYDLFRMENGKAVEHWDVIQPVPTESLANENGMFGGF</sequence>
<gene>
    <name evidence="3" type="ORF">OMM_03480</name>
</gene>
<dbReference type="PROSITE" id="PS00018">
    <property type="entry name" value="EF_HAND_1"/>
    <property type="match status" value="1"/>
</dbReference>
<dbReference type="AlphaFoldDB" id="A0A1V1P5G1"/>
<name>A0A1V1P5G1_9BACT</name>
<feature type="domain" description="SnoaL-like" evidence="2">
    <location>
        <begin position="68"/>
        <end position="164"/>
    </location>
</feature>
<feature type="chain" id="PRO_5010697426" evidence="1">
    <location>
        <begin position="28"/>
        <end position="320"/>
    </location>
</feature>
<protein>
    <submittedName>
        <fullName evidence="3">SnoaL-like polyketide cyclase</fullName>
    </submittedName>
</protein>